<protein>
    <recommendedName>
        <fullName evidence="2">ERAP1-like C-terminal domain-containing protein</fullName>
    </recommendedName>
</protein>
<dbReference type="GO" id="GO:0005615">
    <property type="term" value="C:extracellular space"/>
    <property type="evidence" value="ECO:0007669"/>
    <property type="project" value="TreeGrafter"/>
</dbReference>
<keyword evidence="4" id="KW-1185">Reference proteome</keyword>
<dbReference type="GO" id="GO:0006508">
    <property type="term" value="P:proteolysis"/>
    <property type="evidence" value="ECO:0007669"/>
    <property type="project" value="TreeGrafter"/>
</dbReference>
<feature type="domain" description="ERAP1-like C-terminal" evidence="2">
    <location>
        <begin position="98"/>
        <end position="185"/>
    </location>
</feature>
<dbReference type="GO" id="GO:0042277">
    <property type="term" value="F:peptide binding"/>
    <property type="evidence" value="ECO:0007669"/>
    <property type="project" value="TreeGrafter"/>
</dbReference>
<dbReference type="Proteomes" id="UP001162156">
    <property type="component" value="Unassembled WGS sequence"/>
</dbReference>
<dbReference type="Pfam" id="PF11838">
    <property type="entry name" value="ERAP1_C"/>
    <property type="match status" value="1"/>
</dbReference>
<comment type="caution">
    <text evidence="3">The sequence shown here is derived from an EMBL/GenBank/DDBJ whole genome shotgun (WGS) entry which is preliminary data.</text>
</comment>
<gene>
    <name evidence="3" type="ORF">NQ314_006143</name>
</gene>
<reference evidence="3" key="1">
    <citation type="journal article" date="2023" name="Insect Mol. Biol.">
        <title>Genome sequencing provides insights into the evolution of gene families encoding plant cell wall-degrading enzymes in longhorned beetles.</title>
        <authorList>
            <person name="Shin N.R."/>
            <person name="Okamura Y."/>
            <person name="Kirsch R."/>
            <person name="Pauchet Y."/>
        </authorList>
    </citation>
    <scope>NUCLEOTIDE SEQUENCE</scope>
    <source>
        <strain evidence="3">RBIC_L_NR</strain>
    </source>
</reference>
<dbReference type="GO" id="GO:0008270">
    <property type="term" value="F:zinc ion binding"/>
    <property type="evidence" value="ECO:0007669"/>
    <property type="project" value="TreeGrafter"/>
</dbReference>
<proteinExistence type="inferred from homology"/>
<evidence type="ECO:0000259" key="2">
    <source>
        <dbReference type="Pfam" id="PF11838"/>
    </source>
</evidence>
<organism evidence="3 4">
    <name type="scientific">Rhamnusium bicolor</name>
    <dbReference type="NCBI Taxonomy" id="1586634"/>
    <lineage>
        <taxon>Eukaryota</taxon>
        <taxon>Metazoa</taxon>
        <taxon>Ecdysozoa</taxon>
        <taxon>Arthropoda</taxon>
        <taxon>Hexapoda</taxon>
        <taxon>Insecta</taxon>
        <taxon>Pterygota</taxon>
        <taxon>Neoptera</taxon>
        <taxon>Endopterygota</taxon>
        <taxon>Coleoptera</taxon>
        <taxon>Polyphaga</taxon>
        <taxon>Cucujiformia</taxon>
        <taxon>Chrysomeloidea</taxon>
        <taxon>Cerambycidae</taxon>
        <taxon>Lepturinae</taxon>
        <taxon>Rhagiini</taxon>
        <taxon>Rhamnusium</taxon>
    </lineage>
</organism>
<dbReference type="GO" id="GO:0070006">
    <property type="term" value="F:metalloaminopeptidase activity"/>
    <property type="evidence" value="ECO:0007669"/>
    <property type="project" value="TreeGrafter"/>
</dbReference>
<evidence type="ECO:0000256" key="1">
    <source>
        <dbReference type="ARBA" id="ARBA00010136"/>
    </source>
</evidence>
<dbReference type="Gene3D" id="2.60.40.1910">
    <property type="match status" value="1"/>
</dbReference>
<dbReference type="AlphaFoldDB" id="A0AAV8Z841"/>
<evidence type="ECO:0000313" key="4">
    <source>
        <dbReference type="Proteomes" id="UP001162156"/>
    </source>
</evidence>
<dbReference type="EMBL" id="JANEYF010001668">
    <property type="protein sequence ID" value="KAJ8959940.1"/>
    <property type="molecule type" value="Genomic_DNA"/>
</dbReference>
<accession>A0AAV8Z841</accession>
<dbReference type="InterPro" id="IPR024571">
    <property type="entry name" value="ERAP1-like_C_dom"/>
</dbReference>
<dbReference type="PANTHER" id="PTHR11533">
    <property type="entry name" value="PROTEASE M1 ZINC METALLOPROTEASE"/>
    <property type="match status" value="1"/>
</dbReference>
<name>A0AAV8Z841_9CUCU</name>
<sequence>MDLLTLQDSHVYSYLQKWILSPGYPLIKVTLKNSTDVEVVEITHKRFVYPMDNMPSYDNDDWDIPLSRTTQSEKNFNKTIDVFYTPEGLTFTNEDGGWIMLNMQGGSFYRVNYDETLWRRIIRSLKGEERKDIHVLNRAQLVDDIFSIARIGDVNYSLAFELAEFLVDETDYYPWYSALNAFTYIMGKI</sequence>
<evidence type="ECO:0000313" key="3">
    <source>
        <dbReference type="EMBL" id="KAJ8959940.1"/>
    </source>
</evidence>
<dbReference type="Gene3D" id="1.25.50.20">
    <property type="match status" value="1"/>
</dbReference>
<comment type="similarity">
    <text evidence="1">Belongs to the peptidase M1 family.</text>
</comment>
<dbReference type="GO" id="GO:0016020">
    <property type="term" value="C:membrane"/>
    <property type="evidence" value="ECO:0007669"/>
    <property type="project" value="TreeGrafter"/>
</dbReference>
<dbReference type="GO" id="GO:0005737">
    <property type="term" value="C:cytoplasm"/>
    <property type="evidence" value="ECO:0007669"/>
    <property type="project" value="TreeGrafter"/>
</dbReference>
<dbReference type="InterPro" id="IPR050344">
    <property type="entry name" value="Peptidase_M1_aminopeptidases"/>
</dbReference>
<dbReference type="PANTHER" id="PTHR11533:SF301">
    <property type="entry name" value="AMINOPEPTIDASE"/>
    <property type="match status" value="1"/>
</dbReference>
<dbReference type="GO" id="GO:0043171">
    <property type="term" value="P:peptide catabolic process"/>
    <property type="evidence" value="ECO:0007669"/>
    <property type="project" value="TreeGrafter"/>
</dbReference>